<gene>
    <name evidence="3" type="ORF">FEF34_14400</name>
</gene>
<reference evidence="3 4" key="1">
    <citation type="submission" date="2019-05" db="EMBL/GenBank/DDBJ databases">
        <title>Streptomyces marianii sp. nov., a novel marine actinomycete from southern coast of India.</title>
        <authorList>
            <person name="Iniyan A.M."/>
            <person name="Wink J."/>
            <person name="Ramprasad E."/>
            <person name="Ramana C.V."/>
            <person name="Bunk B."/>
            <person name="Sproer C."/>
            <person name="Joseph F.-J.R.S."/>
            <person name="Vincent S.G.P."/>
        </authorList>
    </citation>
    <scope>NUCLEOTIDE SEQUENCE [LARGE SCALE GENOMIC DNA]</scope>
    <source>
        <strain evidence="3 4">ICN19</strain>
    </source>
</reference>
<keyword evidence="4" id="KW-1185">Reference proteome</keyword>
<dbReference type="OrthoDB" id="495620at2"/>
<dbReference type="AlphaFoldDB" id="A0A5R9E517"/>
<dbReference type="InterPro" id="IPR000639">
    <property type="entry name" value="Epox_hydrolase-like"/>
</dbReference>
<organism evidence="3 4">
    <name type="scientific">Streptomyces marianii</name>
    <dbReference type="NCBI Taxonomy" id="1817406"/>
    <lineage>
        <taxon>Bacteria</taxon>
        <taxon>Bacillati</taxon>
        <taxon>Actinomycetota</taxon>
        <taxon>Actinomycetes</taxon>
        <taxon>Kitasatosporales</taxon>
        <taxon>Streptomycetaceae</taxon>
        <taxon>Streptomyces</taxon>
    </lineage>
</organism>
<dbReference type="EMBL" id="VAWE01000001">
    <property type="protein sequence ID" value="TLQ44155.1"/>
    <property type="molecule type" value="Genomic_DNA"/>
</dbReference>
<dbReference type="InterPro" id="IPR000073">
    <property type="entry name" value="AB_hydrolase_1"/>
</dbReference>
<dbReference type="PRINTS" id="PR00412">
    <property type="entry name" value="EPOXHYDRLASE"/>
</dbReference>
<evidence type="ECO:0000313" key="3">
    <source>
        <dbReference type="EMBL" id="TLQ44155.1"/>
    </source>
</evidence>
<keyword evidence="1 3" id="KW-0378">Hydrolase</keyword>
<evidence type="ECO:0000313" key="4">
    <source>
        <dbReference type="Proteomes" id="UP000305921"/>
    </source>
</evidence>
<dbReference type="RefSeq" id="WP_138053555.1">
    <property type="nucleotide sequence ID" value="NZ_VAWE01000001.1"/>
</dbReference>
<dbReference type="Gene3D" id="3.40.50.1820">
    <property type="entry name" value="alpha/beta hydrolase"/>
    <property type="match status" value="1"/>
</dbReference>
<comment type="caution">
    <text evidence="3">The sequence shown here is derived from an EMBL/GenBank/DDBJ whole genome shotgun (WGS) entry which is preliminary data.</text>
</comment>
<dbReference type="InterPro" id="IPR029058">
    <property type="entry name" value="AB_hydrolase_fold"/>
</dbReference>
<dbReference type="PRINTS" id="PR00111">
    <property type="entry name" value="ABHYDROLASE"/>
</dbReference>
<evidence type="ECO:0000256" key="1">
    <source>
        <dbReference type="ARBA" id="ARBA00022801"/>
    </source>
</evidence>
<dbReference type="InterPro" id="IPR050266">
    <property type="entry name" value="AB_hydrolase_sf"/>
</dbReference>
<accession>A0A5R9E517</accession>
<dbReference type="SUPFAM" id="SSF53474">
    <property type="entry name" value="alpha/beta-Hydrolases"/>
    <property type="match status" value="1"/>
</dbReference>
<dbReference type="GO" id="GO:0016020">
    <property type="term" value="C:membrane"/>
    <property type="evidence" value="ECO:0007669"/>
    <property type="project" value="TreeGrafter"/>
</dbReference>
<sequence length="274" mass="28725">MTIAHDVAGDGPAVVLLHSSVCDRRMWDEQRDALARAGYRVVCPDFRGFGDTPAEALRPYRDADDVLALLDALGISRAAFVGASFGGGVAVEIAASRPDRVTALALLCAVLPGHEPGPGLLAFDEEEDELLGAGDLDAAVELNVATWLGPEAGEAVRGRVRAMQRHAFEVQLAADAEAEQAGAEPVDDDEPPVDPAAITAPAVVVSGRHDLDDFRAVSARLAELIPGARAVELPWAGHLPALERPAEVADLLRDFLRGGVLHRDGAATPVPPTV</sequence>
<evidence type="ECO:0000259" key="2">
    <source>
        <dbReference type="Pfam" id="PF00561"/>
    </source>
</evidence>
<dbReference type="PANTHER" id="PTHR43798">
    <property type="entry name" value="MONOACYLGLYCEROL LIPASE"/>
    <property type="match status" value="1"/>
</dbReference>
<feature type="domain" description="AB hydrolase-1" evidence="2">
    <location>
        <begin position="12"/>
        <end position="117"/>
    </location>
</feature>
<dbReference type="Pfam" id="PF00561">
    <property type="entry name" value="Abhydrolase_1"/>
    <property type="match status" value="1"/>
</dbReference>
<name>A0A5R9E517_9ACTN</name>
<dbReference type="GO" id="GO:0016787">
    <property type="term" value="F:hydrolase activity"/>
    <property type="evidence" value="ECO:0007669"/>
    <property type="project" value="UniProtKB-KW"/>
</dbReference>
<proteinExistence type="predicted"/>
<protein>
    <submittedName>
        <fullName evidence="3">Alpha/beta fold hydrolase</fullName>
    </submittedName>
</protein>
<dbReference type="PANTHER" id="PTHR43798:SF31">
    <property type="entry name" value="AB HYDROLASE SUPERFAMILY PROTEIN YCLE"/>
    <property type="match status" value="1"/>
</dbReference>
<dbReference type="Proteomes" id="UP000305921">
    <property type="component" value="Unassembled WGS sequence"/>
</dbReference>